<keyword evidence="3 6" id="KW-0812">Transmembrane</keyword>
<keyword evidence="10" id="KW-1185">Reference proteome</keyword>
<feature type="chain" id="PRO_5011640296" evidence="7">
    <location>
        <begin position="22"/>
        <end position="317"/>
    </location>
</feature>
<dbReference type="SUPFAM" id="SSF161111">
    <property type="entry name" value="Cation efflux protein transmembrane domain-like"/>
    <property type="match status" value="1"/>
</dbReference>
<dbReference type="OrthoDB" id="9806522at2"/>
<dbReference type="GO" id="GO:0006829">
    <property type="term" value="P:zinc ion transport"/>
    <property type="evidence" value="ECO:0007669"/>
    <property type="project" value="InterPro"/>
</dbReference>
<protein>
    <submittedName>
        <fullName evidence="9">Cation diffusion facilitator family transporter</fullName>
    </submittedName>
</protein>
<evidence type="ECO:0000313" key="10">
    <source>
        <dbReference type="Proteomes" id="UP000199647"/>
    </source>
</evidence>
<feature type="transmembrane region" description="Helical" evidence="6">
    <location>
        <begin position="76"/>
        <end position="96"/>
    </location>
</feature>
<dbReference type="InterPro" id="IPR002524">
    <property type="entry name" value="Cation_efflux"/>
</dbReference>
<dbReference type="PANTHER" id="PTHR13414:SF9">
    <property type="entry name" value="PROTON-COUPLED ZINC ANTIPORTER SLC30A9, MITOCHONDRIAL"/>
    <property type="match status" value="1"/>
</dbReference>
<comment type="subcellular location">
    <subcellularLocation>
        <location evidence="1">Membrane</location>
        <topology evidence="1">Multi-pass membrane protein</topology>
    </subcellularLocation>
</comment>
<sequence>MAAHGSKLVIFAALTGNAAIAVTKFGAAAYTGSAAMLSEAVHSLVDTGNQGLLLFGMRRAKRPATENHPFGHGLELYFWAFVVAVLIFGLGAGVSILEGLEKIRSPHPVEAPWVNYLVLGFAILFEGSVWFIALRAFRSAKGKRGWIQAVRLSKDPTIFTVLFEDTAALAGLFVALAGLILSQWLDMPALDGMASVVIGLILAGTAVFLAYECQSLLTGESVAPETKAALREVALRQHGVERINEFLTMHFGPDDVLVAMSLDFRDRLTAGEVEAAVTSIERQIKALRPEVTRVFVEAQSFDAHRRNLEESAAVAET</sequence>
<dbReference type="Pfam" id="PF01545">
    <property type="entry name" value="Cation_efflux"/>
    <property type="match status" value="1"/>
</dbReference>
<dbReference type="InterPro" id="IPR058533">
    <property type="entry name" value="Cation_efflux_TM"/>
</dbReference>
<dbReference type="AlphaFoldDB" id="A0A1H9C1V8"/>
<feature type="domain" description="Cation efflux protein transmembrane" evidence="8">
    <location>
        <begin position="10"/>
        <end position="217"/>
    </location>
</feature>
<dbReference type="PANTHER" id="PTHR13414">
    <property type="entry name" value="HUEL-CATION TRANSPORTER"/>
    <property type="match status" value="1"/>
</dbReference>
<dbReference type="RefSeq" id="WP_092495222.1">
    <property type="nucleotide sequence ID" value="NZ_FOFG01000002.1"/>
</dbReference>
<gene>
    <name evidence="9" type="ORF">SAMN05216548_10233</name>
</gene>
<dbReference type="EMBL" id="FOFG01000002">
    <property type="protein sequence ID" value="SEP95210.1"/>
    <property type="molecule type" value="Genomic_DNA"/>
</dbReference>
<reference evidence="9 10" key="1">
    <citation type="submission" date="2016-10" db="EMBL/GenBank/DDBJ databases">
        <authorList>
            <person name="de Groot N.N."/>
        </authorList>
    </citation>
    <scope>NUCLEOTIDE SEQUENCE [LARGE SCALE GENOMIC DNA]</scope>
    <source>
        <strain evidence="9 10">A52C2</strain>
    </source>
</reference>
<dbReference type="InterPro" id="IPR040177">
    <property type="entry name" value="SLC30A9"/>
</dbReference>
<dbReference type="GO" id="GO:0016020">
    <property type="term" value="C:membrane"/>
    <property type="evidence" value="ECO:0007669"/>
    <property type="project" value="UniProtKB-SubCell"/>
</dbReference>
<evidence type="ECO:0000256" key="4">
    <source>
        <dbReference type="ARBA" id="ARBA00022989"/>
    </source>
</evidence>
<dbReference type="InterPro" id="IPR036837">
    <property type="entry name" value="Cation_efflux_CTD_sf"/>
</dbReference>
<dbReference type="SUPFAM" id="SSF160240">
    <property type="entry name" value="Cation efflux protein cytoplasmic domain-like"/>
    <property type="match status" value="1"/>
</dbReference>
<evidence type="ECO:0000259" key="8">
    <source>
        <dbReference type="Pfam" id="PF01545"/>
    </source>
</evidence>
<evidence type="ECO:0000256" key="1">
    <source>
        <dbReference type="ARBA" id="ARBA00004141"/>
    </source>
</evidence>
<dbReference type="InterPro" id="IPR027469">
    <property type="entry name" value="Cation_efflux_TMD_sf"/>
</dbReference>
<evidence type="ECO:0000256" key="3">
    <source>
        <dbReference type="ARBA" id="ARBA00022692"/>
    </source>
</evidence>
<keyword evidence="7" id="KW-0732">Signal</keyword>
<evidence type="ECO:0000256" key="5">
    <source>
        <dbReference type="ARBA" id="ARBA00023136"/>
    </source>
</evidence>
<feature type="transmembrane region" description="Helical" evidence="6">
    <location>
        <begin position="116"/>
        <end position="137"/>
    </location>
</feature>
<feature type="signal peptide" evidence="7">
    <location>
        <begin position="1"/>
        <end position="21"/>
    </location>
</feature>
<feature type="transmembrane region" description="Helical" evidence="6">
    <location>
        <begin position="193"/>
        <end position="211"/>
    </location>
</feature>
<dbReference type="Proteomes" id="UP000199647">
    <property type="component" value="Unassembled WGS sequence"/>
</dbReference>
<evidence type="ECO:0000313" key="9">
    <source>
        <dbReference type="EMBL" id="SEP95210.1"/>
    </source>
</evidence>
<evidence type="ECO:0000256" key="6">
    <source>
        <dbReference type="SAM" id="Phobius"/>
    </source>
</evidence>
<feature type="transmembrane region" description="Helical" evidence="6">
    <location>
        <begin position="158"/>
        <end position="181"/>
    </location>
</feature>
<dbReference type="GO" id="GO:0008324">
    <property type="term" value="F:monoatomic cation transmembrane transporter activity"/>
    <property type="evidence" value="ECO:0007669"/>
    <property type="project" value="InterPro"/>
</dbReference>
<keyword evidence="2" id="KW-0813">Transport</keyword>
<accession>A0A1H9C1V8</accession>
<keyword evidence="4 6" id="KW-1133">Transmembrane helix</keyword>
<name>A0A1H9C1V8_9HYPH</name>
<dbReference type="Gene3D" id="1.20.1510.10">
    <property type="entry name" value="Cation efflux protein transmembrane domain"/>
    <property type="match status" value="1"/>
</dbReference>
<dbReference type="STRING" id="1855383.SAMN05216548_10233"/>
<dbReference type="Gene3D" id="3.30.70.1350">
    <property type="entry name" value="Cation efflux protein, cytoplasmic domain"/>
    <property type="match status" value="1"/>
</dbReference>
<keyword evidence="5 6" id="KW-0472">Membrane</keyword>
<organism evidence="9 10">
    <name type="scientific">Faunimonas pinastri</name>
    <dbReference type="NCBI Taxonomy" id="1855383"/>
    <lineage>
        <taxon>Bacteria</taxon>
        <taxon>Pseudomonadati</taxon>
        <taxon>Pseudomonadota</taxon>
        <taxon>Alphaproteobacteria</taxon>
        <taxon>Hyphomicrobiales</taxon>
        <taxon>Afifellaceae</taxon>
        <taxon>Faunimonas</taxon>
    </lineage>
</organism>
<dbReference type="NCBIfam" id="TIGR01297">
    <property type="entry name" value="CDF"/>
    <property type="match status" value="1"/>
</dbReference>
<evidence type="ECO:0000256" key="7">
    <source>
        <dbReference type="SAM" id="SignalP"/>
    </source>
</evidence>
<proteinExistence type="predicted"/>
<evidence type="ECO:0000256" key="2">
    <source>
        <dbReference type="ARBA" id="ARBA00022448"/>
    </source>
</evidence>